<proteinExistence type="predicted"/>
<dbReference type="InterPro" id="IPR005303">
    <property type="entry name" value="MOCOS_middle"/>
</dbReference>
<feature type="domain" description="MOSC" evidence="1">
    <location>
        <begin position="67"/>
        <end position="227"/>
    </location>
</feature>
<keyword evidence="3" id="KW-1185">Reference proteome</keyword>
<organism evidence="2 3">
    <name type="scientific">Demequina litorisediminis</name>
    <dbReference type="NCBI Taxonomy" id="1849022"/>
    <lineage>
        <taxon>Bacteria</taxon>
        <taxon>Bacillati</taxon>
        <taxon>Actinomycetota</taxon>
        <taxon>Actinomycetes</taxon>
        <taxon>Micrococcales</taxon>
        <taxon>Demequinaceae</taxon>
        <taxon>Demequina</taxon>
    </lineage>
</organism>
<dbReference type="Pfam" id="PF03473">
    <property type="entry name" value="MOSC"/>
    <property type="match status" value="1"/>
</dbReference>
<dbReference type="PROSITE" id="PS51340">
    <property type="entry name" value="MOSC"/>
    <property type="match status" value="1"/>
</dbReference>
<dbReference type="InterPro" id="IPR005302">
    <property type="entry name" value="MoCF_Sase_C"/>
</dbReference>
<dbReference type="SUPFAM" id="SSF50800">
    <property type="entry name" value="PK beta-barrel domain-like"/>
    <property type="match status" value="1"/>
</dbReference>
<dbReference type="RefSeq" id="WP_284328221.1">
    <property type="nucleotide sequence ID" value="NZ_BSUN01000001.1"/>
</dbReference>
<protein>
    <submittedName>
        <fullName evidence="2">MOSC domain-containing protein</fullName>
    </submittedName>
</protein>
<name>A0ABQ6IDE6_9MICO</name>
<evidence type="ECO:0000313" key="2">
    <source>
        <dbReference type="EMBL" id="GMA35830.1"/>
    </source>
</evidence>
<dbReference type="Pfam" id="PF03476">
    <property type="entry name" value="MOSC_N"/>
    <property type="match status" value="1"/>
</dbReference>
<dbReference type="Gene3D" id="2.40.33.20">
    <property type="entry name" value="PK beta-barrel domain-like"/>
    <property type="match status" value="1"/>
</dbReference>
<dbReference type="InterPro" id="IPR011037">
    <property type="entry name" value="Pyrv_Knase-like_insert_dom_sf"/>
</dbReference>
<evidence type="ECO:0000313" key="3">
    <source>
        <dbReference type="Proteomes" id="UP001157125"/>
    </source>
</evidence>
<sequence length="232" mass="24879">MTLVTALRRYPVKSMGGEALERVELDARGLVGDRGWAVRDGDSRLASGKNTKRMVRRDGVFAFRAATTAEGVVVSGPGGRQALAGDPELDAWLSEALAADATLAPETDVKHFDDSPVSLVGTATLAWCARELGADADPRRLRANVVVDTTEPFEEESWVDDVRIGGAVLRPIGRIERCRTIDLPQDGVAEKTRWLQPLGRQRDMRVAIYLDVVTPGVIAVGDAVAVGAPASH</sequence>
<gene>
    <name evidence="2" type="ORF">GCM10025876_20340</name>
</gene>
<reference evidence="3" key="1">
    <citation type="journal article" date="2019" name="Int. J. Syst. Evol. Microbiol.">
        <title>The Global Catalogue of Microorganisms (GCM) 10K type strain sequencing project: providing services to taxonomists for standard genome sequencing and annotation.</title>
        <authorList>
            <consortium name="The Broad Institute Genomics Platform"/>
            <consortium name="The Broad Institute Genome Sequencing Center for Infectious Disease"/>
            <person name="Wu L."/>
            <person name="Ma J."/>
        </authorList>
    </citation>
    <scope>NUCLEOTIDE SEQUENCE [LARGE SCALE GENOMIC DNA]</scope>
    <source>
        <strain evidence="3">NBRC 112299</strain>
    </source>
</reference>
<dbReference type="EMBL" id="BSUN01000001">
    <property type="protein sequence ID" value="GMA35830.1"/>
    <property type="molecule type" value="Genomic_DNA"/>
</dbReference>
<dbReference type="Proteomes" id="UP001157125">
    <property type="component" value="Unassembled WGS sequence"/>
</dbReference>
<comment type="caution">
    <text evidence="2">The sequence shown here is derived from an EMBL/GenBank/DDBJ whole genome shotgun (WGS) entry which is preliminary data.</text>
</comment>
<evidence type="ECO:0000259" key="1">
    <source>
        <dbReference type="PROSITE" id="PS51340"/>
    </source>
</evidence>
<accession>A0ABQ6IDE6</accession>